<evidence type="ECO:0000256" key="1">
    <source>
        <dbReference type="SAM" id="MobiDB-lite"/>
    </source>
</evidence>
<dbReference type="PROSITE" id="PS50877">
    <property type="entry name" value="GOLOCO"/>
    <property type="match status" value="2"/>
</dbReference>
<proteinExistence type="predicted"/>
<evidence type="ECO:0000313" key="3">
    <source>
        <dbReference type="Proteomes" id="UP000694397"/>
    </source>
</evidence>
<dbReference type="PANTHER" id="PTHR47503">
    <property type="entry name" value="PURKINJE CELL PROTEIN 2"/>
    <property type="match status" value="1"/>
</dbReference>
<feature type="region of interest" description="Disordered" evidence="1">
    <location>
        <begin position="83"/>
        <end position="146"/>
    </location>
</feature>
<dbReference type="InterPro" id="IPR003109">
    <property type="entry name" value="GoLoco_motif"/>
</dbReference>
<reference evidence="2" key="2">
    <citation type="submission" date="2025-08" db="UniProtKB">
        <authorList>
            <consortium name="Ensembl"/>
        </authorList>
    </citation>
    <scope>IDENTIFICATION</scope>
</reference>
<dbReference type="GO" id="GO:0005085">
    <property type="term" value="F:guanyl-nucleotide exchange factor activity"/>
    <property type="evidence" value="ECO:0007669"/>
    <property type="project" value="InterPro"/>
</dbReference>
<dbReference type="Proteomes" id="UP000694397">
    <property type="component" value="Chromosome 8"/>
</dbReference>
<sequence>NSNTPDQDEFFSFLSHVQRGRMEQQRCILDPNKKIPRDSDMDQLLNLVTKSHSSRLDDQRVLMSASMPGLHVCPRKEEQRCSAPRVLLNPGSQVPSMKVKSRSTSPSQNLRGPASFNQNPKRPTSNSIGTDKEAIQNSTYQSIQVC</sequence>
<keyword evidence="3" id="KW-1185">Reference proteome</keyword>
<protein>
    <submittedName>
        <fullName evidence="2">Uncharacterized protein</fullName>
    </submittedName>
</protein>
<dbReference type="GeneTree" id="ENSGT00940000177910"/>
<dbReference type="Ensembl" id="ENSSFOT00015037872.2">
    <property type="protein sequence ID" value="ENSSFOP00015037458.2"/>
    <property type="gene ID" value="ENSSFOG00015023843.2"/>
</dbReference>
<dbReference type="InterPro" id="IPR042168">
    <property type="entry name" value="Pcp2"/>
</dbReference>
<evidence type="ECO:0000313" key="2">
    <source>
        <dbReference type="Ensembl" id="ENSSFOP00015037458.2"/>
    </source>
</evidence>
<dbReference type="OrthoDB" id="286233at2759"/>
<dbReference type="PANTHER" id="PTHR47503:SF1">
    <property type="entry name" value="PURKINJE CELL PROTEIN 2 HOMOLOG"/>
    <property type="match status" value="1"/>
</dbReference>
<organism evidence="2 3">
    <name type="scientific">Scleropages formosus</name>
    <name type="common">Asian bonytongue</name>
    <name type="synonym">Osteoglossum formosum</name>
    <dbReference type="NCBI Taxonomy" id="113540"/>
    <lineage>
        <taxon>Eukaryota</taxon>
        <taxon>Metazoa</taxon>
        <taxon>Chordata</taxon>
        <taxon>Craniata</taxon>
        <taxon>Vertebrata</taxon>
        <taxon>Euteleostomi</taxon>
        <taxon>Actinopterygii</taxon>
        <taxon>Neopterygii</taxon>
        <taxon>Teleostei</taxon>
        <taxon>Osteoglossocephala</taxon>
        <taxon>Osteoglossomorpha</taxon>
        <taxon>Osteoglossiformes</taxon>
        <taxon>Osteoglossidae</taxon>
        <taxon>Scleropages</taxon>
    </lineage>
</organism>
<accession>A0A8C9SHC4</accession>
<name>A0A8C9SHC4_SCLFO</name>
<reference evidence="2 3" key="1">
    <citation type="submission" date="2019-04" db="EMBL/GenBank/DDBJ databases">
        <authorList>
            <consortium name="Wellcome Sanger Institute Data Sharing"/>
        </authorList>
    </citation>
    <scope>NUCLEOTIDE SEQUENCE [LARGE SCALE GENOMIC DNA]</scope>
</reference>
<dbReference type="SMART" id="SM00390">
    <property type="entry name" value="GoLoco"/>
    <property type="match status" value="2"/>
</dbReference>
<dbReference type="AlphaFoldDB" id="A0A8C9SHC4"/>
<dbReference type="Gene3D" id="1.25.40.10">
    <property type="entry name" value="Tetratricopeptide repeat domain"/>
    <property type="match status" value="1"/>
</dbReference>
<dbReference type="InterPro" id="IPR011990">
    <property type="entry name" value="TPR-like_helical_dom_sf"/>
</dbReference>
<reference evidence="2" key="3">
    <citation type="submission" date="2025-09" db="UniProtKB">
        <authorList>
            <consortium name="Ensembl"/>
        </authorList>
    </citation>
    <scope>IDENTIFICATION</scope>
</reference>
<feature type="compositionally biased region" description="Polar residues" evidence="1">
    <location>
        <begin position="102"/>
        <end position="146"/>
    </location>
</feature>